<dbReference type="EMBL" id="UZAI01004772">
    <property type="protein sequence ID" value="VDO87748.1"/>
    <property type="molecule type" value="Genomic_DNA"/>
</dbReference>
<evidence type="ECO:0000313" key="1">
    <source>
        <dbReference type="EMBL" id="VDO87748.1"/>
    </source>
</evidence>
<organism evidence="1 2">
    <name type="scientific">Schistosoma margrebowiei</name>
    <dbReference type="NCBI Taxonomy" id="48269"/>
    <lineage>
        <taxon>Eukaryota</taxon>
        <taxon>Metazoa</taxon>
        <taxon>Spiralia</taxon>
        <taxon>Lophotrochozoa</taxon>
        <taxon>Platyhelminthes</taxon>
        <taxon>Trematoda</taxon>
        <taxon>Digenea</taxon>
        <taxon>Strigeidida</taxon>
        <taxon>Schistosomatoidea</taxon>
        <taxon>Schistosomatidae</taxon>
        <taxon>Schistosoma</taxon>
    </lineage>
</organism>
<evidence type="ECO:0000313" key="2">
    <source>
        <dbReference type="Proteomes" id="UP000277204"/>
    </source>
</evidence>
<dbReference type="Proteomes" id="UP000277204">
    <property type="component" value="Unassembled WGS sequence"/>
</dbReference>
<name>A0A183M164_9TREM</name>
<sequence length="72" mass="8082">MDNIQNHLCQLPKVLKYDTENTNPITLDGETLENVESFMHLGSVIDERGESDADVKARIGKARTTLLQLNNL</sequence>
<protein>
    <submittedName>
        <fullName evidence="1">Uncharacterized protein</fullName>
    </submittedName>
</protein>
<accession>A0A183M164</accession>
<dbReference type="AlphaFoldDB" id="A0A183M164"/>
<gene>
    <name evidence="1" type="ORF">SMRZ_LOCUS9789</name>
</gene>
<reference evidence="1 2" key="1">
    <citation type="submission" date="2018-11" db="EMBL/GenBank/DDBJ databases">
        <authorList>
            <consortium name="Pathogen Informatics"/>
        </authorList>
    </citation>
    <scope>NUCLEOTIDE SEQUENCE [LARGE SCALE GENOMIC DNA]</scope>
    <source>
        <strain evidence="1 2">Zambia</strain>
    </source>
</reference>
<keyword evidence="2" id="KW-1185">Reference proteome</keyword>
<proteinExistence type="predicted"/>